<dbReference type="AlphaFoldDB" id="A0A9W8CTT9"/>
<feature type="non-terminal residue" evidence="7">
    <location>
        <position position="1"/>
    </location>
</feature>
<keyword evidence="4" id="KW-0131">Cell cycle</keyword>
<dbReference type="InterPro" id="IPR044998">
    <property type="entry name" value="Timeless"/>
</dbReference>
<sequence length="826" mass="91630">AFTDEQITAEIERFRNIVLSACSSLGNLEPVAESAAGASGAAVHRVSGTDMQYVPSGDCLTSLKDIKRYIQMDEQGDGKLVLQWLGEWEILERDIIPIFTLSVKRLLADKPSLALSGDDRDHVLKIVMMCVELFVFLTWGMGSESDEVQTRFIRILRAYKRAFARSEVVFSLLSVAVMYVRKSHNTDREALLIKGVLYVFRNTLAIPDPLISPTSRGLSQLEVHDTLIAVLEKELAVDFFLTLMSSADQRRFKDLRPTLLDIIYYLFYRVPASALFSTQGAWFERSGHQRAGRHTKFGGVYAVSTGEGTVMPVFDVKEVLRPFANLFKKGTKIQKPRKGNDGPVDRQWRTVDPEAIPILRRIAAVFIESCFNPFVGVMFEDLKGATSVVNDVAPRLLYVAGYFVDISLANPAIDLGCTCVLVRTHTFGQVMQFTNTYLELKEWASLASAMYCIQQILTALSRMRGTKLDSLSTSVLSNLFYDGDALALFVKLCRVFRPTLLSLQFMEQVAQLADTFLNTLKAHAGSRDGMYVSKRMKKRSSRKKPGASETELGADTKPDADSADKPDADNPGSGGEMDDGSRADISDNEEETEEADRSEADAYSDDDDDAGGDSKTTRVERAFDFAKFENAFAVGDVVRAFTHLLAPPSAIEYVYPMLHRIAITCKRPHLFFRRPTMLRLLVLFDDSLSYPHRAEMLEVAAWIFRQYVTVMDSPALCNHYKAEPLNNRLADKCMRFFLATSSVGSSTEPVITRHIVHLLAADGQDGPEDPALNGASDSLQGTDGQDAPPEAAAGAPAETLDDFDLDDFDLDQYFALGDARTSITDA</sequence>
<comment type="subcellular location">
    <subcellularLocation>
        <location evidence="1">Nucleus</location>
    </subcellularLocation>
</comment>
<feature type="compositionally biased region" description="Basic and acidic residues" evidence="5">
    <location>
        <begin position="554"/>
        <end position="568"/>
    </location>
</feature>
<dbReference type="GO" id="GO:0003677">
    <property type="term" value="F:DNA binding"/>
    <property type="evidence" value="ECO:0007669"/>
    <property type="project" value="TreeGrafter"/>
</dbReference>
<dbReference type="Proteomes" id="UP001143981">
    <property type="component" value="Unassembled WGS sequence"/>
</dbReference>
<evidence type="ECO:0000256" key="1">
    <source>
        <dbReference type="ARBA" id="ARBA00004123"/>
    </source>
</evidence>
<accession>A0A9W8CTT9</accession>
<dbReference type="GO" id="GO:0006281">
    <property type="term" value="P:DNA repair"/>
    <property type="evidence" value="ECO:0007669"/>
    <property type="project" value="TreeGrafter"/>
</dbReference>
<evidence type="ECO:0000256" key="2">
    <source>
        <dbReference type="ARBA" id="ARBA00022880"/>
    </source>
</evidence>
<keyword evidence="8" id="KW-1185">Reference proteome</keyword>
<organism evidence="7 8">
    <name type="scientific">Coemansia biformis</name>
    <dbReference type="NCBI Taxonomy" id="1286918"/>
    <lineage>
        <taxon>Eukaryota</taxon>
        <taxon>Fungi</taxon>
        <taxon>Fungi incertae sedis</taxon>
        <taxon>Zoopagomycota</taxon>
        <taxon>Kickxellomycotina</taxon>
        <taxon>Kickxellomycetes</taxon>
        <taxon>Kickxellales</taxon>
        <taxon>Kickxellaceae</taxon>
        <taxon>Coemansia</taxon>
    </lineage>
</organism>
<evidence type="ECO:0000256" key="5">
    <source>
        <dbReference type="SAM" id="MobiDB-lite"/>
    </source>
</evidence>
<feature type="region of interest" description="Disordered" evidence="5">
    <location>
        <begin position="766"/>
        <end position="797"/>
    </location>
</feature>
<dbReference type="OrthoDB" id="310853at2759"/>
<dbReference type="EMBL" id="JANBOI010001759">
    <property type="protein sequence ID" value="KAJ1726133.1"/>
    <property type="molecule type" value="Genomic_DNA"/>
</dbReference>
<dbReference type="Pfam" id="PF04821">
    <property type="entry name" value="TIMELESS"/>
    <property type="match status" value="1"/>
</dbReference>
<protein>
    <submittedName>
        <fullName evidence="7">Topoisomerase 1-associated factor 1</fullName>
    </submittedName>
</protein>
<reference evidence="7" key="1">
    <citation type="submission" date="2022-07" db="EMBL/GenBank/DDBJ databases">
        <title>Phylogenomic reconstructions and comparative analyses of Kickxellomycotina fungi.</title>
        <authorList>
            <person name="Reynolds N.K."/>
            <person name="Stajich J.E."/>
            <person name="Barry K."/>
            <person name="Grigoriev I.V."/>
            <person name="Crous P."/>
            <person name="Smith M.E."/>
        </authorList>
    </citation>
    <scope>NUCLEOTIDE SEQUENCE</scope>
    <source>
        <strain evidence="7">BCRC 34381</strain>
    </source>
</reference>
<name>A0A9W8CTT9_9FUNG</name>
<dbReference type="GO" id="GO:0031298">
    <property type="term" value="C:replication fork protection complex"/>
    <property type="evidence" value="ECO:0007669"/>
    <property type="project" value="TreeGrafter"/>
</dbReference>
<dbReference type="GO" id="GO:0043111">
    <property type="term" value="P:replication fork arrest"/>
    <property type="evidence" value="ECO:0007669"/>
    <property type="project" value="TreeGrafter"/>
</dbReference>
<evidence type="ECO:0000313" key="8">
    <source>
        <dbReference type="Proteomes" id="UP001143981"/>
    </source>
</evidence>
<evidence type="ECO:0000313" key="7">
    <source>
        <dbReference type="EMBL" id="KAJ1726133.1"/>
    </source>
</evidence>
<comment type="caution">
    <text evidence="7">The sequence shown here is derived from an EMBL/GenBank/DDBJ whole genome shotgun (WGS) entry which is preliminary data.</text>
</comment>
<feature type="region of interest" description="Disordered" evidence="5">
    <location>
        <begin position="531"/>
        <end position="615"/>
    </location>
</feature>
<feature type="domain" description="Timeless N-terminal" evidence="6">
    <location>
        <begin position="52"/>
        <end position="279"/>
    </location>
</feature>
<dbReference type="PANTHER" id="PTHR22940:SF4">
    <property type="entry name" value="PROTEIN TIMELESS HOMOLOG"/>
    <property type="match status" value="1"/>
</dbReference>
<keyword evidence="2" id="KW-0236">DNA replication inhibitor</keyword>
<evidence type="ECO:0000256" key="4">
    <source>
        <dbReference type="ARBA" id="ARBA00023306"/>
    </source>
</evidence>
<dbReference type="GO" id="GO:0000076">
    <property type="term" value="P:DNA replication checkpoint signaling"/>
    <property type="evidence" value="ECO:0007669"/>
    <property type="project" value="TreeGrafter"/>
</dbReference>
<feature type="compositionally biased region" description="Basic residues" evidence="5">
    <location>
        <begin position="534"/>
        <end position="545"/>
    </location>
</feature>
<evidence type="ECO:0000256" key="3">
    <source>
        <dbReference type="ARBA" id="ARBA00023242"/>
    </source>
</evidence>
<evidence type="ECO:0000259" key="6">
    <source>
        <dbReference type="Pfam" id="PF04821"/>
    </source>
</evidence>
<dbReference type="InterPro" id="IPR006906">
    <property type="entry name" value="Timeless_N"/>
</dbReference>
<proteinExistence type="predicted"/>
<keyword evidence="3" id="KW-0539">Nucleus</keyword>
<feature type="compositionally biased region" description="Acidic residues" evidence="5">
    <location>
        <begin position="601"/>
        <end position="611"/>
    </location>
</feature>
<gene>
    <name evidence="7" type="primary">TOF1</name>
    <name evidence="7" type="ORF">LPJ61_005397</name>
</gene>
<feature type="compositionally biased region" description="Low complexity" evidence="5">
    <location>
        <begin position="787"/>
        <end position="797"/>
    </location>
</feature>
<dbReference type="PANTHER" id="PTHR22940">
    <property type="entry name" value="TIMEOUT/TIMELESS-2"/>
    <property type="match status" value="1"/>
</dbReference>